<dbReference type="Pfam" id="PF07848">
    <property type="entry name" value="PaaX"/>
    <property type="match status" value="1"/>
</dbReference>
<protein>
    <recommendedName>
        <fullName evidence="5">PaaX family transcriptional regulator</fullName>
    </recommendedName>
</protein>
<dbReference type="EMBL" id="LQBP01000002">
    <property type="protein sequence ID" value="KUJ81035.1"/>
    <property type="molecule type" value="Genomic_DNA"/>
</dbReference>
<dbReference type="OrthoDB" id="2270427at2"/>
<keyword evidence="4" id="KW-1185">Reference proteome</keyword>
<dbReference type="Proteomes" id="UP000053690">
    <property type="component" value="Unassembled WGS sequence"/>
</dbReference>
<dbReference type="PANTHER" id="PTHR30319">
    <property type="entry name" value="PHENYLACETIC ACID REGULATOR-RELATED TRANSCRIPTIONAL REPRESSOR"/>
    <property type="match status" value="1"/>
</dbReference>
<dbReference type="Gene3D" id="1.20.58.1460">
    <property type="match status" value="1"/>
</dbReference>
<evidence type="ECO:0008006" key="5">
    <source>
        <dbReference type="Google" id="ProtNLM"/>
    </source>
</evidence>
<evidence type="ECO:0000313" key="3">
    <source>
        <dbReference type="EMBL" id="KUJ81035.1"/>
    </source>
</evidence>
<dbReference type="AlphaFoldDB" id="A0A0X3TZ31"/>
<name>A0A0X3TZ31_9RHOB</name>
<dbReference type="Pfam" id="PF08223">
    <property type="entry name" value="PaaX_C"/>
    <property type="match status" value="1"/>
</dbReference>
<dbReference type="Gene3D" id="1.10.10.10">
    <property type="entry name" value="Winged helix-like DNA-binding domain superfamily/Winged helix DNA-binding domain"/>
    <property type="match status" value="1"/>
</dbReference>
<feature type="domain" description="Transcriptional repressor PaaX-like C-terminal" evidence="2">
    <location>
        <begin position="180"/>
        <end position="258"/>
    </location>
</feature>
<dbReference type="InterPro" id="IPR013225">
    <property type="entry name" value="PaaX_C"/>
</dbReference>
<dbReference type="InterPro" id="IPR036390">
    <property type="entry name" value="WH_DNA-bd_sf"/>
</dbReference>
<dbReference type="SUPFAM" id="SSF46785">
    <property type="entry name" value="Winged helix' DNA-binding domain"/>
    <property type="match status" value="1"/>
</dbReference>
<evidence type="ECO:0000259" key="2">
    <source>
        <dbReference type="Pfam" id="PF08223"/>
    </source>
</evidence>
<feature type="domain" description="Transcriptional repressor PaaX-like N-terminal" evidence="1">
    <location>
        <begin position="25"/>
        <end position="91"/>
    </location>
</feature>
<dbReference type="PANTHER" id="PTHR30319:SF1">
    <property type="entry name" value="TRANSCRIPTIONAL REPRESSOR PAAX"/>
    <property type="match status" value="1"/>
</dbReference>
<organism evidence="3 4">
    <name type="scientific">Ruegeria profundi</name>
    <dbReference type="NCBI Taxonomy" id="1685378"/>
    <lineage>
        <taxon>Bacteria</taxon>
        <taxon>Pseudomonadati</taxon>
        <taxon>Pseudomonadota</taxon>
        <taxon>Alphaproteobacteria</taxon>
        <taxon>Rhodobacterales</taxon>
        <taxon>Roseobacteraceae</taxon>
        <taxon>Ruegeria</taxon>
    </lineage>
</organism>
<dbReference type="Gene3D" id="3.30.70.2670">
    <property type="match status" value="1"/>
</dbReference>
<proteinExistence type="predicted"/>
<accession>A0A0X3TZ31</accession>
<evidence type="ECO:0000259" key="1">
    <source>
        <dbReference type="Pfam" id="PF07848"/>
    </source>
</evidence>
<gene>
    <name evidence="3" type="ORF">AVO44_03950</name>
</gene>
<sequence length="271" mass="30002">MKDAASDWFDTCVSHLTSEGSLRVWSVLVTIFGDLAQNKSDQISGSLITALTSLVGIKAEATRVALHRLRKEGWIESTRVGRASVHRLTEYGRNQSATAAPRIYAREASSPEIWHVLISSSSDSSRKELADLLLTGDYVSLNPATAMASGPMPDDLEDLLGFETSAVSVPQWLQDLFGPEQLKHAYDEFWKTTCAIDESLPPAGVDDPMKRAMLRVLIVHNWRRIILRHPVLPADFLPTDWNGPACRESVSKLLERLPRPELAALETELSS</sequence>
<dbReference type="InterPro" id="IPR036388">
    <property type="entry name" value="WH-like_DNA-bd_sf"/>
</dbReference>
<dbReference type="STRING" id="1685378.AVO44_03950"/>
<reference evidence="4" key="1">
    <citation type="submission" date="2015-12" db="EMBL/GenBank/DDBJ databases">
        <authorList>
            <person name="Zhang G."/>
            <person name="Stingl U."/>
        </authorList>
    </citation>
    <scope>NUCLEOTIDE SEQUENCE [LARGE SCALE GENOMIC DNA]</scope>
    <source>
        <strain evidence="4">ZGT108</strain>
    </source>
</reference>
<dbReference type="GO" id="GO:0006351">
    <property type="term" value="P:DNA-templated transcription"/>
    <property type="evidence" value="ECO:0007669"/>
    <property type="project" value="InterPro"/>
</dbReference>
<evidence type="ECO:0000313" key="4">
    <source>
        <dbReference type="Proteomes" id="UP000053690"/>
    </source>
</evidence>
<dbReference type="InterPro" id="IPR011965">
    <property type="entry name" value="PaaX_trns_reg"/>
</dbReference>
<dbReference type="InterPro" id="IPR012906">
    <property type="entry name" value="PaaX-like_N"/>
</dbReference>
<dbReference type="RefSeq" id="WP_068332914.1">
    <property type="nucleotide sequence ID" value="NZ_LQBP01000002.1"/>
</dbReference>
<dbReference type="PIRSF" id="PIRSF020623">
    <property type="entry name" value="PaaX"/>
    <property type="match status" value="1"/>
</dbReference>
<comment type="caution">
    <text evidence="3">The sequence shown here is derived from an EMBL/GenBank/DDBJ whole genome shotgun (WGS) entry which is preliminary data.</text>
</comment>